<dbReference type="EMBL" id="JALJOU010000004">
    <property type="protein sequence ID" value="KAK9844207.1"/>
    <property type="molecule type" value="Genomic_DNA"/>
</dbReference>
<dbReference type="PANTHER" id="PTHR30269">
    <property type="entry name" value="TRANSMEMBRANE PROTEIN YFCA"/>
    <property type="match status" value="1"/>
</dbReference>
<sequence length="234" mass="24169">MALWEQLAVLGAGSFIGSVCKGATGVGSAVLLVACWVIAKLAGIDAGPLQVAVLLDAVTGLIMSLPLLYLVDVRQHFRSCYKLAAVVLLFSALGAPAGGWALVALPQSQLQLCLAVVFATFSGVMGTLAGMPGPPLIVMFQILHVEKQVVRTVNALSATFNPRFLAYLVLALGGSLPALPLPLLGVGTVAAALGLGLGQLLQARLDQASFSRLLLWLLGLSTALLYASAFGLHQ</sequence>
<evidence type="ECO:0000313" key="3">
    <source>
        <dbReference type="Proteomes" id="UP001445335"/>
    </source>
</evidence>
<comment type="caution">
    <text evidence="2">The sequence shown here is derived from an EMBL/GenBank/DDBJ whole genome shotgun (WGS) entry which is preliminary data.</text>
</comment>
<evidence type="ECO:0008006" key="4">
    <source>
        <dbReference type="Google" id="ProtNLM"/>
    </source>
</evidence>
<organism evidence="2 3">
    <name type="scientific">Elliptochloris bilobata</name>
    <dbReference type="NCBI Taxonomy" id="381761"/>
    <lineage>
        <taxon>Eukaryota</taxon>
        <taxon>Viridiplantae</taxon>
        <taxon>Chlorophyta</taxon>
        <taxon>core chlorophytes</taxon>
        <taxon>Trebouxiophyceae</taxon>
        <taxon>Trebouxiophyceae incertae sedis</taxon>
        <taxon>Elliptochloris clade</taxon>
        <taxon>Elliptochloris</taxon>
    </lineage>
</organism>
<evidence type="ECO:0000313" key="2">
    <source>
        <dbReference type="EMBL" id="KAK9844207.1"/>
    </source>
</evidence>
<name>A0AAW1SEE4_9CHLO</name>
<keyword evidence="1" id="KW-0472">Membrane</keyword>
<gene>
    <name evidence="2" type="ORF">WJX81_008094</name>
</gene>
<keyword evidence="3" id="KW-1185">Reference proteome</keyword>
<feature type="transmembrane region" description="Helical" evidence="1">
    <location>
        <begin position="7"/>
        <end position="39"/>
    </location>
</feature>
<dbReference type="InterPro" id="IPR052017">
    <property type="entry name" value="TSUP"/>
</dbReference>
<evidence type="ECO:0000256" key="1">
    <source>
        <dbReference type="SAM" id="Phobius"/>
    </source>
</evidence>
<keyword evidence="1" id="KW-0812">Transmembrane</keyword>
<dbReference type="Proteomes" id="UP001445335">
    <property type="component" value="Unassembled WGS sequence"/>
</dbReference>
<feature type="transmembrane region" description="Helical" evidence="1">
    <location>
        <begin position="179"/>
        <end position="201"/>
    </location>
</feature>
<keyword evidence="1" id="KW-1133">Transmembrane helix</keyword>
<accession>A0AAW1SEE4</accession>
<feature type="transmembrane region" description="Helical" evidence="1">
    <location>
        <begin position="51"/>
        <end position="71"/>
    </location>
</feature>
<proteinExistence type="predicted"/>
<feature type="transmembrane region" description="Helical" evidence="1">
    <location>
        <begin position="213"/>
        <end position="232"/>
    </location>
</feature>
<feature type="transmembrane region" description="Helical" evidence="1">
    <location>
        <begin position="83"/>
        <end position="103"/>
    </location>
</feature>
<protein>
    <recommendedName>
        <fullName evidence="4">Membrane transporter protein</fullName>
    </recommendedName>
</protein>
<dbReference type="PANTHER" id="PTHR30269:SF38">
    <property type="entry name" value="SULFITE EXPORTER TAUE_SAFE"/>
    <property type="match status" value="1"/>
</dbReference>
<reference evidence="2 3" key="1">
    <citation type="journal article" date="2024" name="Nat. Commun.">
        <title>Phylogenomics reveals the evolutionary origins of lichenization in chlorophyte algae.</title>
        <authorList>
            <person name="Puginier C."/>
            <person name="Libourel C."/>
            <person name="Otte J."/>
            <person name="Skaloud P."/>
            <person name="Haon M."/>
            <person name="Grisel S."/>
            <person name="Petersen M."/>
            <person name="Berrin J.G."/>
            <person name="Delaux P.M."/>
            <person name="Dal Grande F."/>
            <person name="Keller J."/>
        </authorList>
    </citation>
    <scope>NUCLEOTIDE SEQUENCE [LARGE SCALE GENOMIC DNA]</scope>
    <source>
        <strain evidence="2 3">SAG 245.80</strain>
    </source>
</reference>
<dbReference type="AlphaFoldDB" id="A0AAW1SEE4"/>